<dbReference type="RefSeq" id="WP_078737463.1">
    <property type="nucleotide sequence ID" value="NZ_FUXE01000020.1"/>
</dbReference>
<dbReference type="AlphaFoldDB" id="A0A1T4PT32"/>
<dbReference type="PANTHER" id="PTHR30255:SF2">
    <property type="entry name" value="SINGLE-STRANDED-DNA-SPECIFIC EXONUCLEASE RECJ"/>
    <property type="match status" value="1"/>
</dbReference>
<dbReference type="OrthoDB" id="9809852at2"/>
<comment type="similarity">
    <text evidence="1">Belongs to the RecJ family.</text>
</comment>
<dbReference type="InterPro" id="IPR051673">
    <property type="entry name" value="SSDNA_exonuclease_RecJ"/>
</dbReference>
<dbReference type="GO" id="GO:0006310">
    <property type="term" value="P:DNA recombination"/>
    <property type="evidence" value="ECO:0007669"/>
    <property type="project" value="InterPro"/>
</dbReference>
<feature type="domain" description="DHHA1" evidence="7">
    <location>
        <begin position="355"/>
        <end position="445"/>
    </location>
</feature>
<dbReference type="GO" id="GO:0008409">
    <property type="term" value="F:5'-3' exonuclease activity"/>
    <property type="evidence" value="ECO:0007669"/>
    <property type="project" value="InterPro"/>
</dbReference>
<evidence type="ECO:0000256" key="2">
    <source>
        <dbReference type="ARBA" id="ARBA00019841"/>
    </source>
</evidence>
<feature type="domain" description="RecJ OB" evidence="8">
    <location>
        <begin position="462"/>
        <end position="572"/>
    </location>
</feature>
<accession>A0A1T4PT32</accession>
<evidence type="ECO:0000259" key="7">
    <source>
        <dbReference type="Pfam" id="PF02272"/>
    </source>
</evidence>
<dbReference type="Pfam" id="PF02272">
    <property type="entry name" value="DHHA1"/>
    <property type="match status" value="1"/>
</dbReference>
<dbReference type="SUPFAM" id="SSF64182">
    <property type="entry name" value="DHH phosphoesterases"/>
    <property type="match status" value="1"/>
</dbReference>
<dbReference type="InterPro" id="IPR041122">
    <property type="entry name" value="RecJ_OB"/>
</dbReference>
<dbReference type="EMBL" id="FUXE01000020">
    <property type="protein sequence ID" value="SJZ94446.1"/>
    <property type="molecule type" value="Genomic_DNA"/>
</dbReference>
<dbReference type="InterPro" id="IPR004610">
    <property type="entry name" value="RecJ"/>
</dbReference>
<keyword evidence="10" id="KW-1185">Reference proteome</keyword>
<reference evidence="10" key="1">
    <citation type="submission" date="2017-02" db="EMBL/GenBank/DDBJ databases">
        <authorList>
            <person name="Varghese N."/>
            <person name="Submissions S."/>
        </authorList>
    </citation>
    <scope>NUCLEOTIDE SEQUENCE [LARGE SCALE GENOMIC DNA]</scope>
    <source>
        <strain evidence="10">ATCC 51356</strain>
    </source>
</reference>
<evidence type="ECO:0000256" key="3">
    <source>
        <dbReference type="ARBA" id="ARBA00022722"/>
    </source>
</evidence>
<name>A0A1T4PT32_9PORP</name>
<protein>
    <recommendedName>
        <fullName evidence="2">Single-stranded-DNA-specific exonuclease RecJ</fullName>
    </recommendedName>
</protein>
<evidence type="ECO:0000256" key="4">
    <source>
        <dbReference type="ARBA" id="ARBA00022801"/>
    </source>
</evidence>
<dbReference type="Gene3D" id="3.90.1640.30">
    <property type="match status" value="1"/>
</dbReference>
<dbReference type="Pfam" id="PF17768">
    <property type="entry name" value="RecJ_OB"/>
    <property type="match status" value="1"/>
</dbReference>
<keyword evidence="5 9" id="KW-0269">Exonuclease</keyword>
<evidence type="ECO:0000313" key="10">
    <source>
        <dbReference type="Proteomes" id="UP000190121"/>
    </source>
</evidence>
<keyword evidence="3" id="KW-0540">Nuclease</keyword>
<dbReference type="InterPro" id="IPR038763">
    <property type="entry name" value="DHH_sf"/>
</dbReference>
<dbReference type="GO" id="GO:0003676">
    <property type="term" value="F:nucleic acid binding"/>
    <property type="evidence" value="ECO:0007669"/>
    <property type="project" value="InterPro"/>
</dbReference>
<dbReference type="Pfam" id="PF01368">
    <property type="entry name" value="DHH"/>
    <property type="match status" value="1"/>
</dbReference>
<evidence type="ECO:0000259" key="8">
    <source>
        <dbReference type="Pfam" id="PF17768"/>
    </source>
</evidence>
<dbReference type="InterPro" id="IPR003156">
    <property type="entry name" value="DHHA1_dom"/>
</dbReference>
<dbReference type="InterPro" id="IPR001667">
    <property type="entry name" value="DDH_dom"/>
</dbReference>
<dbReference type="Gene3D" id="3.10.310.30">
    <property type="match status" value="1"/>
</dbReference>
<evidence type="ECO:0000313" key="9">
    <source>
        <dbReference type="EMBL" id="SJZ94446.1"/>
    </source>
</evidence>
<evidence type="ECO:0000259" key="6">
    <source>
        <dbReference type="Pfam" id="PF01368"/>
    </source>
</evidence>
<evidence type="ECO:0000256" key="5">
    <source>
        <dbReference type="ARBA" id="ARBA00022839"/>
    </source>
</evidence>
<dbReference type="NCBIfam" id="TIGR00644">
    <property type="entry name" value="recJ"/>
    <property type="match status" value="1"/>
</dbReference>
<sequence>MAKKWIWNPPTEEVLSTGLSLSGALRVPPVVGQLLVQRGVTTPEAAKQFFEPKLEDLHDPFLMKDMDKAVERINLALGRREPILVYGDYDVDGTTAVSLVYKFLRLSGCSDHLLHYYIPGRNDDGYGVTYQGINYAHELGVKLIIVLDCGIKAIKEIEYAKGLGIDFIVCDHHTPDDVLPNAVAVLDPKRVDNTYPLEDLSGCGIGFKLMQAFAINNNIRMRRLYSMLDLVAVSIASDVVSVLGENRILAYHGLKQLNKSPSPGLGSVLKTCMLTSGSITMSDIVFKIGPMINASGRMMNGRQTVDLLVSRDLEEAQEKCAVIENCNNERRKLDQNTTRWAIRMVEEQKLHKLHNVIVVYSKDWHKGVIGIVATRLTERFARPVIVLAGEGELVVGSARSFGGFDMYGAIEYCRDILTNFGGHPYAAGMALSEENVPLFIERIYQYSLEHTTPKPLTNEIEIDAVLSLSEVSKSLHRSIERMGPFGPDNPKPIFMTRFIFDTGKSQTVGKNDEHLKLEVTESPQMLNVRSAIAYGQAANFAYVKSYRPFSICYTLEENTFKGVSSVQMLVKDLKQEETSKGV</sequence>
<gene>
    <name evidence="9" type="ORF">SAMN02745171_01568</name>
</gene>
<proteinExistence type="inferred from homology"/>
<dbReference type="Proteomes" id="UP000190121">
    <property type="component" value="Unassembled WGS sequence"/>
</dbReference>
<dbReference type="GO" id="GO:0006281">
    <property type="term" value="P:DNA repair"/>
    <property type="evidence" value="ECO:0007669"/>
    <property type="project" value="InterPro"/>
</dbReference>
<dbReference type="PANTHER" id="PTHR30255">
    <property type="entry name" value="SINGLE-STRANDED-DNA-SPECIFIC EXONUCLEASE RECJ"/>
    <property type="match status" value="1"/>
</dbReference>
<organism evidence="9 10">
    <name type="scientific">Porphyromonas circumdentaria</name>
    <dbReference type="NCBI Taxonomy" id="29524"/>
    <lineage>
        <taxon>Bacteria</taxon>
        <taxon>Pseudomonadati</taxon>
        <taxon>Bacteroidota</taxon>
        <taxon>Bacteroidia</taxon>
        <taxon>Bacteroidales</taxon>
        <taxon>Porphyromonadaceae</taxon>
        <taxon>Porphyromonas</taxon>
    </lineage>
</organism>
<keyword evidence="4" id="KW-0378">Hydrolase</keyword>
<feature type="domain" description="DDH" evidence="6">
    <location>
        <begin position="83"/>
        <end position="234"/>
    </location>
</feature>
<dbReference type="STRING" id="29524.SAMN02745171_01568"/>
<evidence type="ECO:0000256" key="1">
    <source>
        <dbReference type="ARBA" id="ARBA00005915"/>
    </source>
</evidence>